<proteinExistence type="predicted"/>
<gene>
    <name evidence="1" type="ORF">Pfra01_000882100</name>
</gene>
<dbReference type="AlphaFoldDB" id="A0A9W7CN83"/>
<evidence type="ECO:0000313" key="2">
    <source>
        <dbReference type="Proteomes" id="UP001165121"/>
    </source>
</evidence>
<dbReference type="Proteomes" id="UP001165121">
    <property type="component" value="Unassembled WGS sequence"/>
</dbReference>
<keyword evidence="2" id="KW-1185">Reference proteome</keyword>
<sequence length="119" mass="12788">MPVSPYASSYTPVSSTRRVLEDSAKPHRVRTLQPVFLVGINRGSYERTGVSKGVPAKEYSVGSWVPKALPEAALQGASATSFQLWILQILPEAALQGVSVTSFPLGIDLAEEPYDDVLA</sequence>
<protein>
    <submittedName>
        <fullName evidence="1">Unnamed protein product</fullName>
    </submittedName>
</protein>
<reference evidence="1" key="1">
    <citation type="submission" date="2023-04" db="EMBL/GenBank/DDBJ databases">
        <title>Phytophthora fragariaefolia NBRC 109709.</title>
        <authorList>
            <person name="Ichikawa N."/>
            <person name="Sato H."/>
            <person name="Tonouchi N."/>
        </authorList>
    </citation>
    <scope>NUCLEOTIDE SEQUENCE</scope>
    <source>
        <strain evidence="1">NBRC 109709</strain>
    </source>
</reference>
<comment type="caution">
    <text evidence="1">The sequence shown here is derived from an EMBL/GenBank/DDBJ whole genome shotgun (WGS) entry which is preliminary data.</text>
</comment>
<accession>A0A9W7CN83</accession>
<name>A0A9W7CN83_9STRA</name>
<organism evidence="1 2">
    <name type="scientific">Phytophthora fragariaefolia</name>
    <dbReference type="NCBI Taxonomy" id="1490495"/>
    <lineage>
        <taxon>Eukaryota</taxon>
        <taxon>Sar</taxon>
        <taxon>Stramenopiles</taxon>
        <taxon>Oomycota</taxon>
        <taxon>Peronosporomycetes</taxon>
        <taxon>Peronosporales</taxon>
        <taxon>Peronosporaceae</taxon>
        <taxon>Phytophthora</taxon>
    </lineage>
</organism>
<dbReference type="EMBL" id="BSXT01000804">
    <property type="protein sequence ID" value="GMF34376.1"/>
    <property type="molecule type" value="Genomic_DNA"/>
</dbReference>
<evidence type="ECO:0000313" key="1">
    <source>
        <dbReference type="EMBL" id="GMF34376.1"/>
    </source>
</evidence>